<dbReference type="InterPro" id="IPR036906">
    <property type="entry name" value="ATPase_V1_fsu_sf"/>
</dbReference>
<keyword evidence="5" id="KW-1185">Reference proteome</keyword>
<keyword evidence="2" id="KW-0813">Transport</keyword>
<dbReference type="eggNOG" id="COG1436">
    <property type="taxonomic scope" value="Bacteria"/>
</dbReference>
<gene>
    <name evidence="4" type="ordered locus">SpiBuddy_1146</name>
</gene>
<name>F0RVH9_SPHGB</name>
<dbReference type="HOGENOM" id="CLU_135754_2_0_12"/>
<dbReference type="SUPFAM" id="SSF159468">
    <property type="entry name" value="AtpF-like"/>
    <property type="match status" value="1"/>
</dbReference>
<dbReference type="InterPro" id="IPR008218">
    <property type="entry name" value="ATPase_V1-cplx_f_g_su"/>
</dbReference>
<reference evidence="5" key="1">
    <citation type="submission" date="2011-02" db="EMBL/GenBank/DDBJ databases">
        <title>Complete sequence of Spirochaeta sp. Buddy.</title>
        <authorList>
            <person name="Lucas S."/>
            <person name="Copeland A."/>
            <person name="Lapidus A."/>
            <person name="Cheng J.-F."/>
            <person name="Goodwin L."/>
            <person name="Pitluck S."/>
            <person name="Zeytun A."/>
            <person name="Detter J.C."/>
            <person name="Han C."/>
            <person name="Tapia R."/>
            <person name="Land M."/>
            <person name="Hauser L."/>
            <person name="Kyrpides N."/>
            <person name="Ivanova N."/>
            <person name="Mikhailova N."/>
            <person name="Pagani I."/>
            <person name="Ritalahti K.M."/>
            <person name="Loeffler F.E."/>
            <person name="Woyke T."/>
        </authorList>
    </citation>
    <scope>NUCLEOTIDE SEQUENCE [LARGE SCALE GENOMIC DNA]</scope>
    <source>
        <strain evidence="5">ATCC BAA-1886 / DSM 22777 / Buddy</strain>
    </source>
</reference>
<dbReference type="Pfam" id="PF01990">
    <property type="entry name" value="ATP-synt_F"/>
    <property type="match status" value="1"/>
</dbReference>
<sequence>MKYFVIGDEDTVLGFSLVGVFGMQATTTQQAMQAWEKALENPEHGIIIITDEVANLIRSVVNRYLFSETFPLVVEIPSPNSKQGPPDLRSLVNQAIGVSL</sequence>
<keyword evidence="3" id="KW-0406">Ion transport</keyword>
<organism evidence="4 5">
    <name type="scientific">Sphaerochaeta globosa (strain ATCC BAA-1886 / DSM 22777 / Buddy)</name>
    <name type="common">Spirochaeta sp. (strain Buddy)</name>
    <dbReference type="NCBI Taxonomy" id="158189"/>
    <lineage>
        <taxon>Bacteria</taxon>
        <taxon>Pseudomonadati</taxon>
        <taxon>Spirochaetota</taxon>
        <taxon>Spirochaetia</taxon>
        <taxon>Spirochaetales</taxon>
        <taxon>Sphaerochaetaceae</taxon>
        <taxon>Sphaerochaeta</taxon>
    </lineage>
</organism>
<dbReference type="Gene3D" id="3.40.50.10580">
    <property type="entry name" value="ATPase, V1 complex, subunit F"/>
    <property type="match status" value="1"/>
</dbReference>
<protein>
    <submittedName>
        <fullName evidence="4">Vacuolar H+transporting two-sector ATPase F subunit</fullName>
    </submittedName>
</protein>
<evidence type="ECO:0000313" key="5">
    <source>
        <dbReference type="Proteomes" id="UP000008466"/>
    </source>
</evidence>
<dbReference type="RefSeq" id="WP_013606822.1">
    <property type="nucleotide sequence ID" value="NC_015152.1"/>
</dbReference>
<dbReference type="AlphaFoldDB" id="F0RVH9"/>
<dbReference type="GO" id="GO:0046961">
    <property type="term" value="F:proton-transporting ATPase activity, rotational mechanism"/>
    <property type="evidence" value="ECO:0007669"/>
    <property type="project" value="InterPro"/>
</dbReference>
<dbReference type="KEGG" id="sbu:SpiBuddy_1146"/>
<proteinExistence type="inferred from homology"/>
<dbReference type="EMBL" id="CP002541">
    <property type="protein sequence ID" value="ADY12971.1"/>
    <property type="molecule type" value="Genomic_DNA"/>
</dbReference>
<evidence type="ECO:0000256" key="1">
    <source>
        <dbReference type="ARBA" id="ARBA00010148"/>
    </source>
</evidence>
<comment type="similarity">
    <text evidence="1">Belongs to the V-ATPase F subunit family.</text>
</comment>
<dbReference type="OrthoDB" id="370749at2"/>
<evidence type="ECO:0000256" key="3">
    <source>
        <dbReference type="ARBA" id="ARBA00023065"/>
    </source>
</evidence>
<accession>F0RVH9</accession>
<dbReference type="Proteomes" id="UP000008466">
    <property type="component" value="Chromosome"/>
</dbReference>
<dbReference type="STRING" id="158189.SpiBuddy_1146"/>
<evidence type="ECO:0000256" key="2">
    <source>
        <dbReference type="ARBA" id="ARBA00022448"/>
    </source>
</evidence>
<evidence type="ECO:0000313" key="4">
    <source>
        <dbReference type="EMBL" id="ADY12971.1"/>
    </source>
</evidence>